<gene>
    <name evidence="1" type="ORF">SAMN04488483_0589</name>
</gene>
<keyword evidence="2" id="KW-1185">Reference proteome</keyword>
<sequence length="465" mass="50376">MTQLQNILIKHPVAVMTGLRGPRARAGAVDIRVVNGRIAEMAANLEPQPGERLIDARNCVVYPGWINTHHHLFQNLLKAVPEGLNQDLQGWLASVPYPRLNRFTPQLARIAARLGMVELLLSGVTTCADHHYLYHAHGSTETGDLLFDMADEFGLRFVLCRGGALESASAHPGFSKTALQPESLEQMVGDIERLKSLYHQDTPDAMRRVVVAPTTPTFSLPPTLLRELAHIARSLGLRLHTHLSETQNYVNFCREKYNCLPVEFVAEHEWLGPDVWFAHAVHLQPGEIRMLAQTGTGISHCPVSNARLGSGVAPVPQMYEAGVPISLGVDGVASNESGSMVGEANTAWLIHRAEQGASATTAEDVIHWGTAGGAQVLGLGAVGTLEVGQAADLVVYSLDHPRFYGFHDSAVAPVVAGEPISVKYSLVGGRIVVDNGVIPGLDIERMRAEAWEGVQAMMKVDEQPL</sequence>
<evidence type="ECO:0000313" key="1">
    <source>
        <dbReference type="EMBL" id="SMQ22820.1"/>
    </source>
</evidence>
<protein>
    <submittedName>
        <fullName evidence="1">Cytosine/adenosine deaminase</fullName>
    </submittedName>
</protein>
<organism evidence="1 2">
    <name type="scientific">Pseudomonas helmanticensis</name>
    <dbReference type="NCBI Taxonomy" id="1471381"/>
    <lineage>
        <taxon>Bacteria</taxon>
        <taxon>Pseudomonadati</taxon>
        <taxon>Pseudomonadota</taxon>
        <taxon>Gammaproteobacteria</taxon>
        <taxon>Pseudomonadales</taxon>
        <taxon>Pseudomonadaceae</taxon>
        <taxon>Pseudomonas</taxon>
    </lineage>
</organism>
<dbReference type="Proteomes" id="UP001158048">
    <property type="component" value="Unassembled WGS sequence"/>
</dbReference>
<reference evidence="1" key="1">
    <citation type="submission" date="2017-05" db="EMBL/GenBank/DDBJ databases">
        <authorList>
            <person name="Varghese N."/>
            <person name="Submissions S."/>
        </authorList>
    </citation>
    <scope>NUCLEOTIDE SEQUENCE</scope>
    <source>
        <strain evidence="1">LMG 28168</strain>
    </source>
</reference>
<dbReference type="EMBL" id="FXUY01000001">
    <property type="protein sequence ID" value="SMQ22820.1"/>
    <property type="molecule type" value="Genomic_DNA"/>
</dbReference>
<accession>A0ACD2U0A9</accession>
<proteinExistence type="predicted"/>
<name>A0ACD2U0A9_9PSED</name>
<comment type="caution">
    <text evidence="1">The sequence shown here is derived from an EMBL/GenBank/DDBJ whole genome shotgun (WGS) entry which is preliminary data.</text>
</comment>
<evidence type="ECO:0000313" key="2">
    <source>
        <dbReference type="Proteomes" id="UP001158048"/>
    </source>
</evidence>